<dbReference type="InterPro" id="IPR011249">
    <property type="entry name" value="Metalloenz_LuxS/M16"/>
</dbReference>
<feature type="domain" description="Peptidase M16 C-terminal" evidence="1">
    <location>
        <begin position="149"/>
        <end position="306"/>
    </location>
</feature>
<evidence type="ECO:0000313" key="2">
    <source>
        <dbReference type="EMBL" id="SFV20015.1"/>
    </source>
</evidence>
<name>A0A1I7MDL3_9MICC</name>
<gene>
    <name evidence="2" type="ORF">SAMN04487966_10128</name>
</gene>
<dbReference type="Proteomes" id="UP000198881">
    <property type="component" value="Unassembled WGS sequence"/>
</dbReference>
<dbReference type="InterPro" id="IPR007863">
    <property type="entry name" value="Peptidase_M16_C"/>
</dbReference>
<dbReference type="RefSeq" id="WP_091692651.1">
    <property type="nucleotide sequence ID" value="NZ_FPCG01000001.1"/>
</dbReference>
<reference evidence="2 3" key="1">
    <citation type="submission" date="2016-10" db="EMBL/GenBank/DDBJ databases">
        <authorList>
            <person name="de Groot N.N."/>
        </authorList>
    </citation>
    <scope>NUCLEOTIDE SEQUENCE [LARGE SCALE GENOMIC DNA]</scope>
    <source>
        <strain evidence="2 3">CGMCC 1.7054</strain>
    </source>
</reference>
<evidence type="ECO:0000259" key="1">
    <source>
        <dbReference type="Pfam" id="PF05193"/>
    </source>
</evidence>
<evidence type="ECO:0000313" key="3">
    <source>
        <dbReference type="Proteomes" id="UP000198881"/>
    </source>
</evidence>
<dbReference type="Gene3D" id="3.30.830.10">
    <property type="entry name" value="Metalloenzyme, LuxS/M16 peptidase-like"/>
    <property type="match status" value="2"/>
</dbReference>
<dbReference type="OrthoDB" id="3798591at2"/>
<dbReference type="STRING" id="574650.SAMN04487966_10128"/>
<keyword evidence="3" id="KW-1185">Reference proteome</keyword>
<dbReference type="GO" id="GO:0046872">
    <property type="term" value="F:metal ion binding"/>
    <property type="evidence" value="ECO:0007669"/>
    <property type="project" value="InterPro"/>
</dbReference>
<dbReference type="EMBL" id="FPCG01000001">
    <property type="protein sequence ID" value="SFV20015.1"/>
    <property type="molecule type" value="Genomic_DNA"/>
</dbReference>
<sequence>MIETTTVDGVPVFWTTTPGRLSANLYFRVGAADETYGALGISHLIEHLAFHWEEDLDPDSNGSTNPQTTEFWVEGSPEKVVRQLDLICASLTALADGTLPAEVIEREKKVLIAEGGTSLGEPSVGEALTARFGLERHGLAGIPAALLASITVDEVRSWTRTYFTRGNAVLTLTGPPPEGLGLRLPPGVRHPVPDTVDPVPALPGEYISGGDELVLSFAVPGASTADDALAGLVVAVLERRSFRTLRRESGLIYGIDSGVFLAQRDGVFICTVRVKPEHAGEAARAVVQILRDLRDQGLDEAERVAAVQRTLDALDRPQQAEAELYDQAVSHLTGQPSQTVEQIAEQMRVVTRPDLARYLALLDETLLVGAPTEAYPEDAEPGRPGLIAPLLGPVPGPEIQGKDFPVKLMARLAGAPKRLRLTVGEVGVCLDDGNVRQVQVWEDVVALEWGESDPEFPLLQVVGRNGQVVEIPVAALKGGDAAVQLIQEHVPSRLQVVRSASGEGSKTEA</sequence>
<organism evidence="2 3">
    <name type="scientific">Micrococcus terreus</name>
    <dbReference type="NCBI Taxonomy" id="574650"/>
    <lineage>
        <taxon>Bacteria</taxon>
        <taxon>Bacillati</taxon>
        <taxon>Actinomycetota</taxon>
        <taxon>Actinomycetes</taxon>
        <taxon>Micrococcales</taxon>
        <taxon>Micrococcaceae</taxon>
        <taxon>Micrococcus</taxon>
    </lineage>
</organism>
<protein>
    <submittedName>
        <fullName evidence="2">Predicted Zn-dependent peptidase</fullName>
    </submittedName>
</protein>
<accession>A0A1I7MDL3</accession>
<proteinExistence type="predicted"/>
<dbReference type="AlphaFoldDB" id="A0A1I7MDL3"/>
<dbReference type="SUPFAM" id="SSF63411">
    <property type="entry name" value="LuxS/MPP-like metallohydrolase"/>
    <property type="match status" value="2"/>
</dbReference>
<dbReference type="Pfam" id="PF05193">
    <property type="entry name" value="Peptidase_M16_C"/>
    <property type="match status" value="1"/>
</dbReference>